<dbReference type="PROSITE" id="PS01124">
    <property type="entry name" value="HTH_ARAC_FAMILY_2"/>
    <property type="match status" value="1"/>
</dbReference>
<evidence type="ECO:0000256" key="4">
    <source>
        <dbReference type="ARBA" id="ARBA00023163"/>
    </source>
</evidence>
<keyword evidence="8" id="KW-1185">Reference proteome</keyword>
<feature type="non-terminal residue" evidence="7">
    <location>
        <position position="1"/>
    </location>
</feature>
<dbReference type="PRINTS" id="PR00032">
    <property type="entry name" value="HTHARAC"/>
</dbReference>
<dbReference type="Pfam" id="PF12833">
    <property type="entry name" value="HTH_18"/>
    <property type="match status" value="1"/>
</dbReference>
<dbReference type="GO" id="GO:0043565">
    <property type="term" value="F:sequence-specific DNA binding"/>
    <property type="evidence" value="ECO:0007669"/>
    <property type="project" value="InterPro"/>
</dbReference>
<feature type="domain" description="HTH araC/xylS-type" evidence="5">
    <location>
        <begin position="147"/>
        <end position="246"/>
    </location>
</feature>
<keyword evidence="4" id="KW-0804">Transcription</keyword>
<dbReference type="InterPro" id="IPR002491">
    <property type="entry name" value="ABC_transptr_periplasmic_BD"/>
</dbReference>
<evidence type="ECO:0000256" key="3">
    <source>
        <dbReference type="ARBA" id="ARBA00023159"/>
    </source>
</evidence>
<dbReference type="InterPro" id="IPR018062">
    <property type="entry name" value="HTH_AraC-typ_CS"/>
</dbReference>
<dbReference type="PANTHER" id="PTHR46796">
    <property type="entry name" value="HTH-TYPE TRANSCRIPTIONAL ACTIVATOR RHAS-RELATED"/>
    <property type="match status" value="1"/>
</dbReference>
<protein>
    <submittedName>
        <fullName evidence="7">AraC family transcriptional regulator</fullName>
    </submittedName>
</protein>
<dbReference type="Proteomes" id="UP000564644">
    <property type="component" value="Unassembled WGS sequence"/>
</dbReference>
<proteinExistence type="predicted"/>
<keyword evidence="2" id="KW-0238">DNA-binding</keyword>
<dbReference type="SMART" id="SM00342">
    <property type="entry name" value="HTH_ARAC"/>
    <property type="match status" value="1"/>
</dbReference>
<organism evidence="7 8">
    <name type="scientific">Cohnella zeiphila</name>
    <dbReference type="NCBI Taxonomy" id="2761120"/>
    <lineage>
        <taxon>Bacteria</taxon>
        <taxon>Bacillati</taxon>
        <taxon>Bacillota</taxon>
        <taxon>Bacilli</taxon>
        <taxon>Bacillales</taxon>
        <taxon>Paenibacillaceae</taxon>
        <taxon>Cohnella</taxon>
    </lineage>
</organism>
<dbReference type="RefSeq" id="WP_185133720.1">
    <property type="nucleotide sequence ID" value="NZ_JACJVO010000093.1"/>
</dbReference>
<evidence type="ECO:0000256" key="2">
    <source>
        <dbReference type="ARBA" id="ARBA00023125"/>
    </source>
</evidence>
<evidence type="ECO:0000259" key="6">
    <source>
        <dbReference type="PROSITE" id="PS50983"/>
    </source>
</evidence>
<name>A0A7X0W1H9_9BACL</name>
<dbReference type="Pfam" id="PF01497">
    <property type="entry name" value="Peripla_BP_2"/>
    <property type="match status" value="1"/>
</dbReference>
<feature type="domain" description="Fe/B12 periplasmic-binding" evidence="6">
    <location>
        <begin position="250"/>
        <end position="512"/>
    </location>
</feature>
<dbReference type="Gene3D" id="3.40.50.1980">
    <property type="entry name" value="Nitrogenase molybdenum iron protein domain"/>
    <property type="match status" value="2"/>
</dbReference>
<dbReference type="InterPro" id="IPR050204">
    <property type="entry name" value="AraC_XylS_family_regulators"/>
</dbReference>
<dbReference type="Gene3D" id="1.10.10.60">
    <property type="entry name" value="Homeodomain-like"/>
    <property type="match status" value="2"/>
</dbReference>
<dbReference type="PROSITE" id="PS00041">
    <property type="entry name" value="HTH_ARAC_FAMILY_1"/>
    <property type="match status" value="1"/>
</dbReference>
<accession>A0A7X0W1H9</accession>
<dbReference type="SUPFAM" id="SSF51215">
    <property type="entry name" value="Regulatory protein AraC"/>
    <property type="match status" value="1"/>
</dbReference>
<evidence type="ECO:0000313" key="7">
    <source>
        <dbReference type="EMBL" id="MBB6736088.1"/>
    </source>
</evidence>
<evidence type="ECO:0000256" key="1">
    <source>
        <dbReference type="ARBA" id="ARBA00023015"/>
    </source>
</evidence>
<keyword evidence="1" id="KW-0805">Transcription regulation</keyword>
<gene>
    <name evidence="7" type="ORF">H7C18_34805</name>
</gene>
<dbReference type="InterPro" id="IPR037923">
    <property type="entry name" value="HTH-like"/>
</dbReference>
<keyword evidence="3" id="KW-0010">Activator</keyword>
<dbReference type="PROSITE" id="PS50983">
    <property type="entry name" value="FE_B12_PBP"/>
    <property type="match status" value="1"/>
</dbReference>
<reference evidence="7 8" key="1">
    <citation type="submission" date="2020-08" db="EMBL/GenBank/DDBJ databases">
        <title>Cohnella phylogeny.</title>
        <authorList>
            <person name="Dunlap C."/>
        </authorList>
    </citation>
    <scope>NUCLEOTIDE SEQUENCE [LARGE SCALE GENOMIC DNA]</scope>
    <source>
        <strain evidence="7 8">CBP 2801</strain>
    </source>
</reference>
<dbReference type="AlphaFoldDB" id="A0A7X0W1H9"/>
<dbReference type="InterPro" id="IPR009057">
    <property type="entry name" value="Homeodomain-like_sf"/>
</dbReference>
<sequence length="513" mass="58287">RDFLPTEEPIIAVSATETGRLVVNGRFIPLRPGTVVALEPGQLAEAGVPEGEERCLYLIRFRTGRLREGKQAETTETAEEDSGAGTLLSERQIYQLPASSVLALCESIRTHWESGKPAGRLRGEAAFYELLALMAESLDRQKTAAVERAMRLLERSFREELTVGSLAKEAGMSRFHFMRLFKERYGKGALEMLQERRIREAKRLLRDEVRPTVRDVACRVGYKNESYFSTLFKKQTGMAPTVYLQNRGPRIAAYSWVNVGHLLTLQIVPYAAPIDHYWTDDYRTRYAPEVAVPLSHRYDFNREALRKAEPDAIVAIDTYIPEEEQSRLGQIAPALFLPWKEDWREHLRLTAGFLKRAGEAEKWIGRYERQAARWREAIRRSTSVETALLVHFYQGKLYVWGKKAGTVLYDDLGLVPGEGAEGEEWVRKADPGEIADFSADLLLVNVSGDPVTQAHWERLAGSDEWKELTAGGRRRAFRTPGYAGWEAPWNEYAAFHLERQLERLGKALLQAGM</sequence>
<evidence type="ECO:0000259" key="5">
    <source>
        <dbReference type="PROSITE" id="PS01124"/>
    </source>
</evidence>
<dbReference type="SUPFAM" id="SSF53807">
    <property type="entry name" value="Helical backbone' metal receptor"/>
    <property type="match status" value="1"/>
</dbReference>
<dbReference type="InterPro" id="IPR018060">
    <property type="entry name" value="HTH_AraC"/>
</dbReference>
<dbReference type="GO" id="GO:0003700">
    <property type="term" value="F:DNA-binding transcription factor activity"/>
    <property type="evidence" value="ECO:0007669"/>
    <property type="project" value="InterPro"/>
</dbReference>
<dbReference type="SUPFAM" id="SSF46689">
    <property type="entry name" value="Homeodomain-like"/>
    <property type="match status" value="2"/>
</dbReference>
<dbReference type="EMBL" id="JACJVO010000093">
    <property type="protein sequence ID" value="MBB6736088.1"/>
    <property type="molecule type" value="Genomic_DNA"/>
</dbReference>
<comment type="caution">
    <text evidence="7">The sequence shown here is derived from an EMBL/GenBank/DDBJ whole genome shotgun (WGS) entry which is preliminary data.</text>
</comment>
<evidence type="ECO:0000313" key="8">
    <source>
        <dbReference type="Proteomes" id="UP000564644"/>
    </source>
</evidence>
<dbReference type="InterPro" id="IPR020449">
    <property type="entry name" value="Tscrpt_reg_AraC-type_HTH"/>
</dbReference>